<evidence type="ECO:0000313" key="2">
    <source>
        <dbReference type="EMBL" id="KPH50723.1"/>
    </source>
</evidence>
<proteinExistence type="predicted"/>
<dbReference type="InterPro" id="IPR001173">
    <property type="entry name" value="Glyco_trans_2-like"/>
</dbReference>
<evidence type="ECO:0000259" key="1">
    <source>
        <dbReference type="Pfam" id="PF00535"/>
    </source>
</evidence>
<comment type="caution">
    <text evidence="2">The sequence shown here is derived from an EMBL/GenBank/DDBJ whole genome shotgun (WGS) entry which is preliminary data.</text>
</comment>
<feature type="domain" description="Glycosyltransferase 2-like" evidence="1">
    <location>
        <begin position="4"/>
        <end position="173"/>
    </location>
</feature>
<dbReference type="EMBL" id="JNUR01000014">
    <property type="protein sequence ID" value="KPH50723.1"/>
    <property type="molecule type" value="Genomic_DNA"/>
</dbReference>
<reference evidence="2 3" key="1">
    <citation type="submission" date="2014-06" db="EMBL/GenBank/DDBJ databases">
        <title>Helicobacter pullorum isolates in fresh chicken meat - phenotypic and genotypic features.</title>
        <authorList>
            <person name="Borges V."/>
            <person name="Santos A."/>
            <person name="Correia C.B."/>
            <person name="Saraiva M."/>
            <person name="Menard A."/>
            <person name="Vieira L."/>
            <person name="Sampaio D.A."/>
            <person name="Gomes J.P."/>
            <person name="Oleastro M."/>
        </authorList>
    </citation>
    <scope>NUCLEOTIDE SEQUENCE [LARGE SCALE GENOMIC DNA]</scope>
    <source>
        <strain evidence="2 3">229336/12</strain>
    </source>
</reference>
<dbReference type="AlphaFoldDB" id="A0AAW3J7H0"/>
<protein>
    <recommendedName>
        <fullName evidence="1">Glycosyltransferase 2-like domain-containing protein</fullName>
    </recommendedName>
</protein>
<name>A0AAW3J7H0_9HELI</name>
<gene>
    <name evidence="2" type="ORF">HPU229336_00815</name>
</gene>
<accession>A0AAW3J7H0</accession>
<dbReference type="InterPro" id="IPR029044">
    <property type="entry name" value="Nucleotide-diphossugar_trans"/>
</dbReference>
<dbReference type="PANTHER" id="PTHR22916">
    <property type="entry name" value="GLYCOSYLTRANSFERASE"/>
    <property type="match status" value="1"/>
</dbReference>
<sequence>MKISFCITYYNQEQYVKDSIKSILSLEIPIDFEVLIGDDGSSDGTLKTIEAFKPFFGNRMKIYVMPRDDSIKHDPIIRSSANRLNLLKRASGDFVMFLDGDDYYCCTKFLKQAIEILMTHSHFVAIGFSYKKVFSNREQFLKNKPQQGIVQIKDYIKRFYIPSGAFVFRNIFNKEKLETIERDKIFDDNLITIYILQFGKMYFCDKVIYAYRQTEKSSWNSYDELERNIFNALDYEFISRVAPSLKKSVLVRNFGSIKFIFKNRNTTALLLKNKKYETINNILPIVKNSKIYKIIYYKNLSLFDRVCMVIWFFSMSILKRFCG</sequence>
<dbReference type="Gene3D" id="3.90.550.10">
    <property type="entry name" value="Spore Coat Polysaccharide Biosynthesis Protein SpsA, Chain A"/>
    <property type="match status" value="1"/>
</dbReference>
<evidence type="ECO:0000313" key="3">
    <source>
        <dbReference type="Proteomes" id="UP000037800"/>
    </source>
</evidence>
<dbReference type="SUPFAM" id="SSF53448">
    <property type="entry name" value="Nucleotide-diphospho-sugar transferases"/>
    <property type="match status" value="1"/>
</dbReference>
<dbReference type="GO" id="GO:0016758">
    <property type="term" value="F:hexosyltransferase activity"/>
    <property type="evidence" value="ECO:0007669"/>
    <property type="project" value="UniProtKB-ARBA"/>
</dbReference>
<dbReference type="Pfam" id="PF00535">
    <property type="entry name" value="Glycos_transf_2"/>
    <property type="match status" value="1"/>
</dbReference>
<dbReference type="RefSeq" id="WP_060662803.1">
    <property type="nucleotide sequence ID" value="NZ_JNUR01000014.1"/>
</dbReference>
<dbReference type="Proteomes" id="UP000037800">
    <property type="component" value="Unassembled WGS sequence"/>
</dbReference>
<organism evidence="2 3">
    <name type="scientific">Helicobacter pullorum</name>
    <dbReference type="NCBI Taxonomy" id="35818"/>
    <lineage>
        <taxon>Bacteria</taxon>
        <taxon>Pseudomonadati</taxon>
        <taxon>Campylobacterota</taxon>
        <taxon>Epsilonproteobacteria</taxon>
        <taxon>Campylobacterales</taxon>
        <taxon>Helicobacteraceae</taxon>
        <taxon>Helicobacter</taxon>
    </lineage>
</organism>